<comment type="caution">
    <text evidence="15">The sequence shown here is derived from an EMBL/GenBank/DDBJ whole genome shotgun (WGS) entry which is preliminary data.</text>
</comment>
<sequence>MRPLLLHLQNFGPFLDETIDFTNIKLNQLFLISGKTGSGKTMIFDSIVYALYGRASTEKREVKHLRSHFANPNEPLTVTFEFEIQNERYKVIRKASFLKEGNKNETKPQLDIYHFENGAFQLKESKVSSGEKYLLELLGLKQHQFRQLFILPQGEFKTFLFSNSSEKQTILRTLFNTQLYDQLKNQLTDQTEITKKEIERQHMKLESLWQELYTLDDEALTEIQQQPTQQYELILKYLPKFSELGLKKIQELRQEKEKLTETYNQLKQDILRQEKRQESVHRYNDLKLKLQQLKEQEKTMTLYEKKLELIQKSKLALRIYEELEHRQKILFEKEEQLEYLQKNIKETEHILNQNKEKYDEHMNQKSQYERYSQFCDQTQHYYRNIESFKTKFEASVLVASQINQIDQKIENQQSKVEQLYEQKGNQNPDYNYINQLHEKFYESQSILKDLKESQKKYEKREALEYQCKQNEGRLKQIRDEIEHCNHEYNELSETDTTILTHEETIIALRQSLHHGASCPVCGTTVSDELQGKTLEDLKSQYDYNKKIKKKREQLVEKAIQIESQLEMMHNQIEELKHVSDNAEHINQLEESILDINQSIKNAQQKAEKIEQLNQKLKEMEQSIVDLQNEKMIKEQELHHIQDAVNQFQTNTGCKEIESFIQIYQKYETYVQSFSTKKEKLENDINENKQHFKQISYQLDANQSQIKDDTKRKIQLETELHDELEHLNINHINEIKEIKVESQNEEHYQVAVDQFKQSLHVVSTQLEDEKCIFNAIEPVDLMTLNDSANQLQHRIDEKQKQYNEINFQNKNNQKVVQKIVDLIDQLKETLSNQIEIVTLADVISGKNNHNLTLENYVLIYYLELILIEANKHFRNMTGQRYELIRKKRKGRGFSGLELEVFDYYSNQSRHIASLSGGETFQASLALALGLSEIVQREQGGVSLDSMFIDEGFGTLDQETLETAINTLVQLQSSGRLVGIISHVSELKNRMPVILEVKSKNYESYTQINFND</sequence>
<feature type="coiled-coil region" evidence="13">
    <location>
        <begin position="544"/>
        <end position="643"/>
    </location>
</feature>
<evidence type="ECO:0000256" key="13">
    <source>
        <dbReference type="SAM" id="Coils"/>
    </source>
</evidence>
<feature type="coiled-coil region" evidence="13">
    <location>
        <begin position="242"/>
        <end position="364"/>
    </location>
</feature>
<keyword evidence="9" id="KW-0269">Exonuclease</keyword>
<evidence type="ECO:0000256" key="7">
    <source>
        <dbReference type="ARBA" id="ARBA00022759"/>
    </source>
</evidence>
<dbReference type="GO" id="GO:0004527">
    <property type="term" value="F:exonuclease activity"/>
    <property type="evidence" value="ECO:0007669"/>
    <property type="project" value="UniProtKB-KW"/>
</dbReference>
<evidence type="ECO:0000256" key="6">
    <source>
        <dbReference type="ARBA" id="ARBA00022741"/>
    </source>
</evidence>
<name>A0A3E0IRW1_9STAP</name>
<keyword evidence="8" id="KW-0378">Hydrolase</keyword>
<organism evidence="15 16">
    <name type="scientific">Staphylococcus felis</name>
    <dbReference type="NCBI Taxonomy" id="46127"/>
    <lineage>
        <taxon>Bacteria</taxon>
        <taxon>Bacillati</taxon>
        <taxon>Bacillota</taxon>
        <taxon>Bacilli</taxon>
        <taxon>Bacillales</taxon>
        <taxon>Staphylococcaceae</taxon>
        <taxon>Staphylococcus</taxon>
    </lineage>
</organism>
<dbReference type="PANTHER" id="PTHR32114:SF2">
    <property type="entry name" value="ABC TRANSPORTER ABCH.3"/>
    <property type="match status" value="1"/>
</dbReference>
<comment type="subunit">
    <text evidence="2">Heterodimer of SbcC and SbcD.</text>
</comment>
<evidence type="ECO:0000259" key="14">
    <source>
        <dbReference type="Pfam" id="PF13476"/>
    </source>
</evidence>
<feature type="domain" description="Rad50/SbcC-type AAA" evidence="14">
    <location>
        <begin position="6"/>
        <end position="270"/>
    </location>
</feature>
<evidence type="ECO:0000256" key="8">
    <source>
        <dbReference type="ARBA" id="ARBA00022801"/>
    </source>
</evidence>
<feature type="coiled-coil region" evidence="13">
    <location>
        <begin position="460"/>
        <end position="494"/>
    </location>
</feature>
<dbReference type="GO" id="GO:0005524">
    <property type="term" value="F:ATP binding"/>
    <property type="evidence" value="ECO:0007669"/>
    <property type="project" value="UniProtKB-KW"/>
</dbReference>
<keyword evidence="6" id="KW-0547">Nucleotide-binding</keyword>
<evidence type="ECO:0000313" key="15">
    <source>
        <dbReference type="EMBL" id="REH99370.1"/>
    </source>
</evidence>
<dbReference type="InterPro" id="IPR027417">
    <property type="entry name" value="P-loop_NTPase"/>
</dbReference>
<dbReference type="Gene3D" id="3.40.50.300">
    <property type="entry name" value="P-loop containing nucleotide triphosphate hydrolases"/>
    <property type="match status" value="2"/>
</dbReference>
<dbReference type="NCBIfam" id="NF041751">
    <property type="entry name" value="sbcc_Staph"/>
    <property type="match status" value="1"/>
</dbReference>
<keyword evidence="7" id="KW-0255">Endonuclease</keyword>
<dbReference type="OrthoDB" id="9795626at2"/>
<evidence type="ECO:0000256" key="11">
    <source>
        <dbReference type="ARBA" id="ARBA00023054"/>
    </source>
</evidence>
<evidence type="ECO:0000256" key="3">
    <source>
        <dbReference type="ARBA" id="ARBA00013368"/>
    </source>
</evidence>
<dbReference type="SUPFAM" id="SSF52540">
    <property type="entry name" value="P-loop containing nucleoside triphosphate hydrolases"/>
    <property type="match status" value="1"/>
</dbReference>
<dbReference type="EMBL" id="QKXQ01000103">
    <property type="protein sequence ID" value="REH99370.1"/>
    <property type="molecule type" value="Genomic_DNA"/>
</dbReference>
<evidence type="ECO:0000256" key="9">
    <source>
        <dbReference type="ARBA" id="ARBA00022839"/>
    </source>
</evidence>
<evidence type="ECO:0000313" key="16">
    <source>
        <dbReference type="Proteomes" id="UP000256562"/>
    </source>
</evidence>
<keyword evidence="10" id="KW-0067">ATP-binding</keyword>
<evidence type="ECO:0000256" key="1">
    <source>
        <dbReference type="ARBA" id="ARBA00006930"/>
    </source>
</evidence>
<keyword evidence="5" id="KW-0540">Nuclease</keyword>
<keyword evidence="12" id="KW-0233">DNA recombination</keyword>
<protein>
    <recommendedName>
        <fullName evidence="3">Nuclease SbcCD subunit C</fullName>
    </recommendedName>
</protein>
<evidence type="ECO:0000256" key="4">
    <source>
        <dbReference type="ARBA" id="ARBA00022705"/>
    </source>
</evidence>
<dbReference type="GO" id="GO:0016887">
    <property type="term" value="F:ATP hydrolysis activity"/>
    <property type="evidence" value="ECO:0007669"/>
    <property type="project" value="InterPro"/>
</dbReference>
<reference evidence="15 16" key="1">
    <citation type="journal article" date="2018" name="Vet. Microbiol.">
        <title>Characterisation of Staphylococcus felis isolated from cats using whole genome sequencing.</title>
        <authorList>
            <person name="Worthing K."/>
            <person name="Pang S."/>
            <person name="Trott D.J."/>
            <person name="Abraham S."/>
            <person name="Coombs G.W."/>
            <person name="Jordan D."/>
            <person name="McIntyre L."/>
            <person name="Davies M.R."/>
            <person name="Norris J."/>
        </authorList>
    </citation>
    <scope>NUCLEOTIDE SEQUENCE [LARGE SCALE GENOMIC DNA]</scope>
    <source>
        <strain evidence="15 16">F9</strain>
    </source>
</reference>
<dbReference type="Proteomes" id="UP000256562">
    <property type="component" value="Unassembled WGS sequence"/>
</dbReference>
<evidence type="ECO:0000256" key="5">
    <source>
        <dbReference type="ARBA" id="ARBA00022722"/>
    </source>
</evidence>
<dbReference type="GO" id="GO:0006310">
    <property type="term" value="P:DNA recombination"/>
    <property type="evidence" value="ECO:0007669"/>
    <property type="project" value="UniProtKB-KW"/>
</dbReference>
<keyword evidence="11 13" id="KW-0175">Coiled coil</keyword>
<dbReference type="Pfam" id="PF13558">
    <property type="entry name" value="SbcC_Walker_B"/>
    <property type="match status" value="1"/>
</dbReference>
<evidence type="ECO:0000256" key="12">
    <source>
        <dbReference type="ARBA" id="ARBA00023172"/>
    </source>
</evidence>
<dbReference type="GO" id="GO:0006302">
    <property type="term" value="P:double-strand break repair"/>
    <property type="evidence" value="ECO:0007669"/>
    <property type="project" value="InterPro"/>
</dbReference>
<dbReference type="PANTHER" id="PTHR32114">
    <property type="entry name" value="ABC TRANSPORTER ABCH.3"/>
    <property type="match status" value="1"/>
</dbReference>
<dbReference type="AlphaFoldDB" id="A0A3E0IRW1"/>
<gene>
    <name evidence="15" type="ORF">DOS83_02390</name>
</gene>
<proteinExistence type="inferred from homology"/>
<dbReference type="GO" id="GO:0006260">
    <property type="term" value="P:DNA replication"/>
    <property type="evidence" value="ECO:0007669"/>
    <property type="project" value="UniProtKB-KW"/>
</dbReference>
<dbReference type="GO" id="GO:0004519">
    <property type="term" value="F:endonuclease activity"/>
    <property type="evidence" value="ECO:0007669"/>
    <property type="project" value="UniProtKB-KW"/>
</dbReference>
<dbReference type="InterPro" id="IPR053380">
    <property type="entry name" value="SbcCD_Nuclease_C"/>
</dbReference>
<dbReference type="RefSeq" id="WP_116093747.1">
    <property type="nucleotide sequence ID" value="NZ_QKXQ01000103.1"/>
</dbReference>
<keyword evidence="4" id="KW-0235">DNA replication</keyword>
<evidence type="ECO:0000256" key="2">
    <source>
        <dbReference type="ARBA" id="ARBA00011322"/>
    </source>
</evidence>
<feature type="coiled-coil region" evidence="13">
    <location>
        <begin position="780"/>
        <end position="807"/>
    </location>
</feature>
<evidence type="ECO:0000256" key="10">
    <source>
        <dbReference type="ARBA" id="ARBA00022840"/>
    </source>
</evidence>
<dbReference type="InterPro" id="IPR038729">
    <property type="entry name" value="Rad50/SbcC_AAA"/>
</dbReference>
<comment type="similarity">
    <text evidence="1">Belongs to the SMC family. SbcC subfamily.</text>
</comment>
<accession>A0A3E0IRW1</accession>
<dbReference type="Pfam" id="PF13476">
    <property type="entry name" value="AAA_23"/>
    <property type="match status" value="1"/>
</dbReference>